<keyword evidence="1" id="KW-0812">Transmembrane</keyword>
<feature type="transmembrane region" description="Helical" evidence="1">
    <location>
        <begin position="40"/>
        <end position="63"/>
    </location>
</feature>
<evidence type="ECO:0000313" key="3">
    <source>
        <dbReference type="Proteomes" id="UP001153199"/>
    </source>
</evidence>
<dbReference type="Proteomes" id="UP001153199">
    <property type="component" value="Unassembled WGS sequence"/>
</dbReference>
<reference evidence="2" key="1">
    <citation type="submission" date="2022-06" db="EMBL/GenBank/DDBJ databases">
        <title>Lactococcus from bovine mastitis in China.</title>
        <authorList>
            <person name="Lin Y."/>
            <person name="Han B."/>
        </authorList>
    </citation>
    <scope>NUCLEOTIDE SEQUENCE</scope>
    <source>
        <strain evidence="2">Ningxia-I-26</strain>
    </source>
</reference>
<dbReference type="InterPro" id="IPR031612">
    <property type="entry name" value="Phage_holin_Dp1"/>
</dbReference>
<keyword evidence="1" id="KW-1133">Transmembrane helix</keyword>
<dbReference type="AlphaFoldDB" id="A0A9X4P4W7"/>
<dbReference type="RefSeq" id="WP_279359823.1">
    <property type="nucleotide sequence ID" value="NZ_JAMWDY010000003.1"/>
</dbReference>
<protein>
    <submittedName>
        <fullName evidence="2">Phage holin</fullName>
    </submittedName>
</protein>
<name>A0A9X4P4W7_9LACT</name>
<dbReference type="EMBL" id="JAMWFV010000004">
    <property type="protein sequence ID" value="MDG6145064.1"/>
    <property type="molecule type" value="Genomic_DNA"/>
</dbReference>
<evidence type="ECO:0000313" key="2">
    <source>
        <dbReference type="EMBL" id="MDG6145064.1"/>
    </source>
</evidence>
<organism evidence="2 3">
    <name type="scientific">Lactococcus formosensis</name>
    <dbReference type="NCBI Taxonomy" id="1281486"/>
    <lineage>
        <taxon>Bacteria</taxon>
        <taxon>Bacillati</taxon>
        <taxon>Bacillota</taxon>
        <taxon>Bacilli</taxon>
        <taxon>Lactobacillales</taxon>
        <taxon>Streptococcaceae</taxon>
        <taxon>Lactococcus</taxon>
    </lineage>
</organism>
<comment type="caution">
    <text evidence="2">The sequence shown here is derived from an EMBL/GenBank/DDBJ whole genome shotgun (WGS) entry which is preliminary data.</text>
</comment>
<keyword evidence="3" id="KW-1185">Reference proteome</keyword>
<dbReference type="Pfam" id="PF16938">
    <property type="entry name" value="Phage_holin_Dp1"/>
    <property type="match status" value="1"/>
</dbReference>
<keyword evidence="1" id="KW-0472">Membrane</keyword>
<sequence>MIMTNKTYNVIKWAVLTVLPALSVLVGVLGKAYGWESTDLAVLTLNAVAAFLGAITGVSAASYNKQQKED</sequence>
<gene>
    <name evidence="2" type="ORF">NF717_05255</name>
</gene>
<proteinExistence type="predicted"/>
<evidence type="ECO:0000256" key="1">
    <source>
        <dbReference type="SAM" id="Phobius"/>
    </source>
</evidence>
<accession>A0A9X4P4W7</accession>